<keyword evidence="4" id="KW-1185">Reference proteome</keyword>
<dbReference type="Proteomes" id="UP001560573">
    <property type="component" value="Unassembled WGS sequence"/>
</dbReference>
<evidence type="ECO:0000313" key="3">
    <source>
        <dbReference type="EMBL" id="MEX6689665.1"/>
    </source>
</evidence>
<feature type="signal peptide" evidence="1">
    <location>
        <begin position="1"/>
        <end position="19"/>
    </location>
</feature>
<dbReference type="NCBIfam" id="TIGR04183">
    <property type="entry name" value="Por_Secre_tail"/>
    <property type="match status" value="1"/>
</dbReference>
<dbReference type="Pfam" id="PF18962">
    <property type="entry name" value="Por_Secre_tail"/>
    <property type="match status" value="1"/>
</dbReference>
<sequence>MKKSFLFALLLLAAMYASAQTGVYIAAGADVAAYKKDTVSIFSDVENNGNIGSFKGSVVNFYGKNWKNGSTATFPDQHDYIDTLSPNGGVFRFLQLGKNNQYLQGGYSIGWNKGASFPNLSLENINGLTLQAGDLKVRDTLNFSAGNIFLNSQNLVVGNGYPGVITGYNNQRFVVTGQSKIVGMLLREHITKGDGLVVYPIGTSAASYTPLALQNHDNIADDFFAGVFDNIYEKATYGSILNKPQVKKTWNLIKRNNTKSNISLWLQHNDKDEDAHFKFNRDSSYISYYTDNAWDSTFPTGVVNPGTLTSGPALSNGYMSFRSFFGDLSSNNFFSVVTPKSVRDRSSNVGIAFNAWRTDIRWVKADWFTYWEINMKQFELQRRKINEDSFHTVAVLPAKTADGSTILQQEYTTNDDNLYDNWTYYRVKGIGNDGMIYYSRIELVPNFIEVKPYPNPSNGSFNIYVWGVKQTMKMNIVSSVGQIVHTQTLNGSGTVNRKDLASGIYFLFFYDAANGSLIYKQKIEIIR</sequence>
<evidence type="ECO:0000313" key="4">
    <source>
        <dbReference type="Proteomes" id="UP001560573"/>
    </source>
</evidence>
<protein>
    <submittedName>
        <fullName evidence="3">T9SS type A sorting domain-containing protein</fullName>
    </submittedName>
</protein>
<evidence type="ECO:0000256" key="1">
    <source>
        <dbReference type="SAM" id="SignalP"/>
    </source>
</evidence>
<comment type="caution">
    <text evidence="3">The sequence shown here is derived from an EMBL/GenBank/DDBJ whole genome shotgun (WGS) entry which is preliminary data.</text>
</comment>
<feature type="chain" id="PRO_5046397097" evidence="1">
    <location>
        <begin position="20"/>
        <end position="527"/>
    </location>
</feature>
<dbReference type="EMBL" id="JAULBC010000006">
    <property type="protein sequence ID" value="MEX6689665.1"/>
    <property type="molecule type" value="Genomic_DNA"/>
</dbReference>
<reference evidence="3 4" key="1">
    <citation type="submission" date="2023-07" db="EMBL/GenBank/DDBJ databases">
        <authorList>
            <person name="Lian W.-H."/>
        </authorList>
    </citation>
    <scope>NUCLEOTIDE SEQUENCE [LARGE SCALE GENOMIC DNA]</scope>
    <source>
        <strain evidence="3 4">SYSU DXS3180</strain>
    </source>
</reference>
<evidence type="ECO:0000259" key="2">
    <source>
        <dbReference type="Pfam" id="PF18962"/>
    </source>
</evidence>
<feature type="domain" description="Secretion system C-terminal sorting" evidence="2">
    <location>
        <begin position="453"/>
        <end position="512"/>
    </location>
</feature>
<dbReference type="RefSeq" id="WP_369331072.1">
    <property type="nucleotide sequence ID" value="NZ_JAULBC010000006.1"/>
</dbReference>
<accession>A0ABV3ZJG5</accession>
<keyword evidence="1" id="KW-0732">Signal</keyword>
<dbReference type="InterPro" id="IPR026444">
    <property type="entry name" value="Secre_tail"/>
</dbReference>
<gene>
    <name evidence="3" type="ORF">QTN47_19325</name>
</gene>
<proteinExistence type="predicted"/>
<name>A0ABV3ZJG5_9BACT</name>
<organism evidence="3 4">
    <name type="scientific">Danxiaibacter flavus</name>
    <dbReference type="NCBI Taxonomy" id="3049108"/>
    <lineage>
        <taxon>Bacteria</taxon>
        <taxon>Pseudomonadati</taxon>
        <taxon>Bacteroidota</taxon>
        <taxon>Chitinophagia</taxon>
        <taxon>Chitinophagales</taxon>
        <taxon>Chitinophagaceae</taxon>
        <taxon>Danxiaibacter</taxon>
    </lineage>
</organism>